<reference evidence="4" key="1">
    <citation type="submission" date="2022-09" db="EMBL/GenBank/DDBJ databases">
        <title>Shewanella sp. KJ10-1 sp.nov, isolated from marine algae.</title>
        <authorList>
            <person name="Butt M."/>
            <person name="Lee J.K."/>
            <person name="Kim J.M."/>
            <person name="Choi D.G."/>
        </authorList>
    </citation>
    <scope>NUCLEOTIDE SEQUENCE</scope>
    <source>
        <strain evidence="4">KJ10-1</strain>
    </source>
</reference>
<dbReference type="Proteomes" id="UP001431192">
    <property type="component" value="Unassembled WGS sequence"/>
</dbReference>
<evidence type="ECO:0000256" key="1">
    <source>
        <dbReference type="ARBA" id="ARBA00012528"/>
    </source>
</evidence>
<gene>
    <name evidence="4" type="ORF">N4T56_19590</name>
</gene>
<comment type="catalytic activity">
    <reaction evidence="2">
        <text>2 GTP = 3',3'-c-di-GMP + 2 diphosphate</text>
        <dbReference type="Rhea" id="RHEA:24898"/>
        <dbReference type="ChEBI" id="CHEBI:33019"/>
        <dbReference type="ChEBI" id="CHEBI:37565"/>
        <dbReference type="ChEBI" id="CHEBI:58805"/>
        <dbReference type="EC" id="2.7.7.65"/>
    </reaction>
</comment>
<keyword evidence="5" id="KW-1185">Reference proteome</keyword>
<evidence type="ECO:0000313" key="5">
    <source>
        <dbReference type="Proteomes" id="UP001431192"/>
    </source>
</evidence>
<evidence type="ECO:0000313" key="4">
    <source>
        <dbReference type="EMBL" id="MCT8988237.1"/>
    </source>
</evidence>
<name>A0ABT2P6Z0_9GAMM</name>
<dbReference type="PANTHER" id="PTHR45138:SF9">
    <property type="entry name" value="DIGUANYLATE CYCLASE DGCM-RELATED"/>
    <property type="match status" value="1"/>
</dbReference>
<dbReference type="EMBL" id="JAODOQ010000001">
    <property type="protein sequence ID" value="MCT8988237.1"/>
    <property type="molecule type" value="Genomic_DNA"/>
</dbReference>
<dbReference type="PROSITE" id="PS50887">
    <property type="entry name" value="GGDEF"/>
    <property type="match status" value="1"/>
</dbReference>
<dbReference type="CDD" id="cd01949">
    <property type="entry name" value="GGDEF"/>
    <property type="match status" value="1"/>
</dbReference>
<dbReference type="InterPro" id="IPR043128">
    <property type="entry name" value="Rev_trsase/Diguanyl_cyclase"/>
</dbReference>
<protein>
    <recommendedName>
        <fullName evidence="1">diguanylate cyclase</fullName>
        <ecNumber evidence="1">2.7.7.65</ecNumber>
    </recommendedName>
</protein>
<evidence type="ECO:0000259" key="3">
    <source>
        <dbReference type="PROSITE" id="PS50887"/>
    </source>
</evidence>
<dbReference type="InterPro" id="IPR029787">
    <property type="entry name" value="Nucleotide_cyclase"/>
</dbReference>
<dbReference type="Gene3D" id="3.30.70.270">
    <property type="match status" value="1"/>
</dbReference>
<feature type="domain" description="GGDEF" evidence="3">
    <location>
        <begin position="29"/>
        <end position="80"/>
    </location>
</feature>
<dbReference type="EC" id="2.7.7.65" evidence="1"/>
<comment type="caution">
    <text evidence="4">The sequence shown here is derived from an EMBL/GenBank/DDBJ whole genome shotgun (WGS) entry which is preliminary data.</text>
</comment>
<dbReference type="PANTHER" id="PTHR45138">
    <property type="entry name" value="REGULATORY COMPONENTS OF SENSORY TRANSDUCTION SYSTEM"/>
    <property type="match status" value="1"/>
</dbReference>
<accession>A0ABT2P6Z0</accession>
<dbReference type="InterPro" id="IPR000160">
    <property type="entry name" value="GGDEF_dom"/>
</dbReference>
<organism evidence="4 5">
    <name type="scientific">Shewanella phaeophyticola</name>
    <dbReference type="NCBI Taxonomy" id="2978345"/>
    <lineage>
        <taxon>Bacteria</taxon>
        <taxon>Pseudomonadati</taxon>
        <taxon>Pseudomonadota</taxon>
        <taxon>Gammaproteobacteria</taxon>
        <taxon>Alteromonadales</taxon>
        <taxon>Shewanellaceae</taxon>
        <taxon>Shewanella</taxon>
    </lineage>
</organism>
<dbReference type="Pfam" id="PF00990">
    <property type="entry name" value="GGDEF"/>
    <property type="match status" value="1"/>
</dbReference>
<dbReference type="NCBIfam" id="TIGR00254">
    <property type="entry name" value="GGDEF"/>
    <property type="match status" value="1"/>
</dbReference>
<dbReference type="InterPro" id="IPR050469">
    <property type="entry name" value="Diguanylate_Cyclase"/>
</dbReference>
<sequence>MANYDGLTGLYNRKKFDESVLQWQHDMSQASYIVILDMDNLKPLNDLYGHQAGDDALKAFAQLLKSIWHPAFLVAAIRGR</sequence>
<proteinExistence type="predicted"/>
<evidence type="ECO:0000256" key="2">
    <source>
        <dbReference type="ARBA" id="ARBA00034247"/>
    </source>
</evidence>
<dbReference type="SUPFAM" id="SSF55073">
    <property type="entry name" value="Nucleotide cyclase"/>
    <property type="match status" value="1"/>
</dbReference>
<dbReference type="RefSeq" id="WP_261734359.1">
    <property type="nucleotide sequence ID" value="NZ_JAODOQ010000001.1"/>
</dbReference>